<protein>
    <submittedName>
        <fullName evidence="1">Uncharacterized protein</fullName>
    </submittedName>
</protein>
<dbReference type="AlphaFoldDB" id="A0A7W8AB45"/>
<reference evidence="1 2" key="1">
    <citation type="submission" date="2020-08" db="EMBL/GenBank/DDBJ databases">
        <title>Genomic Encyclopedia of Type Strains, Phase IV (KMG-IV): sequencing the most valuable type-strain genomes for metagenomic binning, comparative biology and taxonomic classification.</title>
        <authorList>
            <person name="Goeker M."/>
        </authorList>
    </citation>
    <scope>NUCLEOTIDE SEQUENCE [LARGE SCALE GENOMIC DNA]</scope>
    <source>
        <strain evidence="1 2">DSM 45385</strain>
    </source>
</reference>
<accession>A0A7W8AB45</accession>
<evidence type="ECO:0000313" key="1">
    <source>
        <dbReference type="EMBL" id="MBB5082981.1"/>
    </source>
</evidence>
<dbReference type="Proteomes" id="UP000568380">
    <property type="component" value="Unassembled WGS sequence"/>
</dbReference>
<gene>
    <name evidence="1" type="ORF">HNR40_008484</name>
</gene>
<organism evidence="1 2">
    <name type="scientific">Nonomuraea endophytica</name>
    <dbReference type="NCBI Taxonomy" id="714136"/>
    <lineage>
        <taxon>Bacteria</taxon>
        <taxon>Bacillati</taxon>
        <taxon>Actinomycetota</taxon>
        <taxon>Actinomycetes</taxon>
        <taxon>Streptosporangiales</taxon>
        <taxon>Streptosporangiaceae</taxon>
        <taxon>Nonomuraea</taxon>
    </lineage>
</organism>
<evidence type="ECO:0000313" key="2">
    <source>
        <dbReference type="Proteomes" id="UP000568380"/>
    </source>
</evidence>
<sequence length="220" mass="24208">MRDVAVRGRKESRAAGLLPGMMMTPAWCPPHPEDLRPTPRDGRRWCGPLEGVLRRLWSPKDGPPRPDFVTAVDDLATLEYGPATRLATGLAMLWIGGTGIGYVVKDPDGITGRSLPFSRPALWRDLPPPSPARMLAAHALCDLDGLSSTLEWRALTRRCLPLFRDRPAPGPRDWWAESFALRSQPRIAAILSGDQGTAETVAAYHHRITTSYPTPPYPSS</sequence>
<name>A0A7W8AB45_9ACTN</name>
<proteinExistence type="predicted"/>
<keyword evidence="2" id="KW-1185">Reference proteome</keyword>
<dbReference type="EMBL" id="JACHIN010000015">
    <property type="protein sequence ID" value="MBB5082981.1"/>
    <property type="molecule type" value="Genomic_DNA"/>
</dbReference>
<dbReference type="RefSeq" id="WP_184971653.1">
    <property type="nucleotide sequence ID" value="NZ_JACHIN010000015.1"/>
</dbReference>
<comment type="caution">
    <text evidence="1">The sequence shown here is derived from an EMBL/GenBank/DDBJ whole genome shotgun (WGS) entry which is preliminary data.</text>
</comment>